<dbReference type="InterPro" id="IPR029001">
    <property type="entry name" value="ITPase-like_fam"/>
</dbReference>
<evidence type="ECO:0000256" key="8">
    <source>
        <dbReference type="ARBA" id="ARBA00022927"/>
    </source>
</evidence>
<dbReference type="InterPro" id="IPR001683">
    <property type="entry name" value="PX_dom"/>
</dbReference>
<dbReference type="GO" id="GO:0010008">
    <property type="term" value="C:endosome membrane"/>
    <property type="evidence" value="ECO:0007669"/>
    <property type="project" value="TreeGrafter"/>
</dbReference>
<dbReference type="PANTHER" id="PTHR10555">
    <property type="entry name" value="SORTING NEXIN"/>
    <property type="match status" value="1"/>
</dbReference>
<gene>
    <name evidence="12" type="ORF">RI129_003436</name>
</gene>
<dbReference type="CDD" id="cd06859">
    <property type="entry name" value="PX_SNX1_2_like"/>
    <property type="match status" value="1"/>
</dbReference>
<comment type="similarity">
    <text evidence="4">Belongs to the sorting nexin family.</text>
</comment>
<keyword evidence="5" id="KW-0813">Transport</keyword>
<comment type="caution">
    <text evidence="12">The sequence shown here is derived from an EMBL/GenBank/DDBJ whole genome shotgun (WGS) entry which is preliminary data.</text>
</comment>
<evidence type="ECO:0000256" key="9">
    <source>
        <dbReference type="ARBA" id="ARBA00023034"/>
    </source>
</evidence>
<dbReference type="GO" id="GO:0005829">
    <property type="term" value="C:cytosol"/>
    <property type="evidence" value="ECO:0007669"/>
    <property type="project" value="GOC"/>
</dbReference>
<dbReference type="Pfam" id="PF00787">
    <property type="entry name" value="PX"/>
    <property type="match status" value="1"/>
</dbReference>
<dbReference type="SUPFAM" id="SSF52972">
    <property type="entry name" value="ITPase-like"/>
    <property type="match status" value="1"/>
</dbReference>
<organism evidence="12 13">
    <name type="scientific">Pyrocoelia pectoralis</name>
    <dbReference type="NCBI Taxonomy" id="417401"/>
    <lineage>
        <taxon>Eukaryota</taxon>
        <taxon>Metazoa</taxon>
        <taxon>Ecdysozoa</taxon>
        <taxon>Arthropoda</taxon>
        <taxon>Hexapoda</taxon>
        <taxon>Insecta</taxon>
        <taxon>Pterygota</taxon>
        <taxon>Neoptera</taxon>
        <taxon>Endopterygota</taxon>
        <taxon>Coleoptera</taxon>
        <taxon>Polyphaga</taxon>
        <taxon>Elateriformia</taxon>
        <taxon>Elateroidea</taxon>
        <taxon>Lampyridae</taxon>
        <taxon>Lampyrinae</taxon>
        <taxon>Pyrocoelia</taxon>
    </lineage>
</organism>
<name>A0AAN7VRT0_9COLE</name>
<dbReference type="EMBL" id="JAVRBK010000002">
    <property type="protein sequence ID" value="KAK5648544.1"/>
    <property type="molecule type" value="Genomic_DNA"/>
</dbReference>
<accession>A0AAN7VRT0</accession>
<dbReference type="GO" id="GO:0015031">
    <property type="term" value="P:protein transport"/>
    <property type="evidence" value="ECO:0007669"/>
    <property type="project" value="UniProtKB-KW"/>
</dbReference>
<feature type="domain" description="PX" evidence="11">
    <location>
        <begin position="90"/>
        <end position="224"/>
    </location>
</feature>
<dbReference type="FunFam" id="3.30.1520.10:FF:000047">
    <property type="entry name" value="Sorting nexin"/>
    <property type="match status" value="1"/>
</dbReference>
<dbReference type="GO" id="GO:0005794">
    <property type="term" value="C:Golgi apparatus"/>
    <property type="evidence" value="ECO:0007669"/>
    <property type="project" value="UniProtKB-SubCell"/>
</dbReference>
<dbReference type="SUPFAM" id="SSF103657">
    <property type="entry name" value="BAR/IMD domain-like"/>
    <property type="match status" value="1"/>
</dbReference>
<dbReference type="GO" id="GO:0098796">
    <property type="term" value="C:membrane protein complex"/>
    <property type="evidence" value="ECO:0007669"/>
    <property type="project" value="UniProtKB-ARBA"/>
</dbReference>
<evidence type="ECO:0000259" key="11">
    <source>
        <dbReference type="PROSITE" id="PS50195"/>
    </source>
</evidence>
<dbReference type="GO" id="GO:0034498">
    <property type="term" value="P:early endosome to Golgi transport"/>
    <property type="evidence" value="ECO:0007669"/>
    <property type="project" value="TreeGrafter"/>
</dbReference>
<keyword evidence="6" id="KW-0963">Cytoplasm</keyword>
<protein>
    <recommendedName>
        <fullName evidence="11">PX domain-containing protein</fullName>
    </recommendedName>
</protein>
<evidence type="ECO:0000256" key="2">
    <source>
        <dbReference type="ARBA" id="ARBA00004496"/>
    </source>
</evidence>
<keyword evidence="13" id="KW-1185">Reference proteome</keyword>
<dbReference type="Gene3D" id="3.90.950.10">
    <property type="match status" value="1"/>
</dbReference>
<proteinExistence type="inferred from homology"/>
<evidence type="ECO:0000256" key="1">
    <source>
        <dbReference type="ARBA" id="ARBA00004287"/>
    </source>
</evidence>
<dbReference type="InterPro" id="IPR026533">
    <property type="entry name" value="NTPase/PRRC1"/>
</dbReference>
<dbReference type="FunFam" id="1.20.1270.60:FF:000022">
    <property type="entry name" value="Sorting nexin 3 protein"/>
    <property type="match status" value="1"/>
</dbReference>
<dbReference type="InterPro" id="IPR036871">
    <property type="entry name" value="PX_dom_sf"/>
</dbReference>
<evidence type="ECO:0000256" key="4">
    <source>
        <dbReference type="ARBA" id="ARBA00010883"/>
    </source>
</evidence>
<dbReference type="SMART" id="SM00312">
    <property type="entry name" value="PX"/>
    <property type="match status" value="1"/>
</dbReference>
<dbReference type="PANTHER" id="PTHR10555:SF170">
    <property type="entry name" value="FI18122P1"/>
    <property type="match status" value="1"/>
</dbReference>
<dbReference type="Gene3D" id="3.30.1520.10">
    <property type="entry name" value="Phox-like domain"/>
    <property type="match status" value="1"/>
</dbReference>
<dbReference type="Pfam" id="PF01931">
    <property type="entry name" value="NTPase_I-T"/>
    <property type="match status" value="1"/>
</dbReference>
<evidence type="ECO:0000256" key="10">
    <source>
        <dbReference type="ARBA" id="ARBA00023136"/>
    </source>
</evidence>
<evidence type="ECO:0000313" key="12">
    <source>
        <dbReference type="EMBL" id="KAK5648544.1"/>
    </source>
</evidence>
<comment type="subcellular location">
    <subcellularLocation>
        <location evidence="2">Cytoplasm</location>
    </subcellularLocation>
    <subcellularLocation>
        <location evidence="3">Golgi apparatus</location>
    </subcellularLocation>
    <subcellularLocation>
        <location evidence="1">Membrane</location>
        <topology evidence="1">Peripheral membrane protein</topology>
        <orientation evidence="1">Cytoplasmic side</orientation>
    </subcellularLocation>
</comment>
<dbReference type="InterPro" id="IPR015404">
    <property type="entry name" value="Vps5_C"/>
</dbReference>
<keyword evidence="10" id="KW-0472">Membrane</keyword>
<evidence type="ECO:0000256" key="7">
    <source>
        <dbReference type="ARBA" id="ARBA00022553"/>
    </source>
</evidence>
<evidence type="ECO:0000313" key="13">
    <source>
        <dbReference type="Proteomes" id="UP001329430"/>
    </source>
</evidence>
<keyword evidence="7" id="KW-0597">Phosphoprotein</keyword>
<reference evidence="12 13" key="1">
    <citation type="journal article" date="2024" name="Insects">
        <title>An Improved Chromosome-Level Genome Assembly of the Firefly Pyrocoelia pectoralis.</title>
        <authorList>
            <person name="Fu X."/>
            <person name="Meyer-Rochow V.B."/>
            <person name="Ballantyne L."/>
            <person name="Zhu X."/>
        </authorList>
    </citation>
    <scope>NUCLEOTIDE SEQUENCE [LARGE SCALE GENOMIC DNA]</scope>
    <source>
        <strain evidence="12">XCY_ONT2</strain>
    </source>
</reference>
<dbReference type="PROSITE" id="PS50195">
    <property type="entry name" value="PX"/>
    <property type="match status" value="1"/>
</dbReference>
<dbReference type="Pfam" id="PF09325">
    <property type="entry name" value="Vps5"/>
    <property type="match status" value="1"/>
</dbReference>
<keyword evidence="8" id="KW-0653">Protein transport</keyword>
<evidence type="ECO:0000256" key="5">
    <source>
        <dbReference type="ARBA" id="ARBA00022448"/>
    </source>
</evidence>
<sequence length="858" mass="95382">MAEPSEPPPLFENVDIQNEDEDDDIFASAIQDRPSILPLNEDQDVFNGTHDVAKLKINDPKTEMENVPINNENIITTPTMERVEAESGDQFIDISITEHQKVGDGMGAYVLYRVCTRTNIPLFRKKEVMVMRRFSDFLGLHDKLAEKYLKVGRIIPPAPEKSVIGTTKIKMSSQPEGGTAANGNEFIERRRSCLERYLRRTSQHPVLVLDPDFREFLETDMELPKATSTSALSSASVMKLFNKVGETVNKMTYKMDESDPWFEDKLAEVELLETQLRKLHTNVEALVGYRKELANLTNGVARSAAMLSSCEDHNSLSRALSQLADTEEKVENLHMEQANTDFSILCELLKDYLGLLGAVRDTFHERTKLFQHWQHSQQMLTRKREAKTKLELNNRVDKLDQAGVEVIEWEAKVERGQENFNKISKMIKMEMERFDKSRISDFKNMFIKYLENHLEHQSQVYLKMLQEDSNGETFEIIDKKLEDIPNTIDKTESFSSMSSTASLLPSPGAPIASVSNSAGNLLSNVAPPSALPNFITPIPSSKPLTTSIPAPTPLPSHLIQSSPIPSSQLPPQMVSASQPQPGATINIQPVSEPFYPTQFNAAIPPSKGVQHGVTFEKQVSTEESGGGLIGWMKGAVASGGILSRVAEKAKHSVDSMITTLDPQMREYIYSGGDLDILVASGQEIKISAIREAFQIIFGKATIEGIDVQSNTIAVQPVGFAAGIKAAEERLEIVFQNPNVQAVPVVAIENFLLEVGEDTWYDLGVLILKDPIRQITLQTFTQMTPVPTAVVSLAQEDTPLDYPLKWSGYSVTIGSLMAKNLGVHHSEWHHALTGVSRRDMIVLAAKSLATLYKSSIMTE</sequence>
<dbReference type="FunFam" id="3.90.950.10:FF:000017">
    <property type="entry name" value="Protein PRRC1-B"/>
    <property type="match status" value="1"/>
</dbReference>
<evidence type="ECO:0000256" key="3">
    <source>
        <dbReference type="ARBA" id="ARBA00004555"/>
    </source>
</evidence>
<dbReference type="GO" id="GO:0035091">
    <property type="term" value="F:phosphatidylinositol binding"/>
    <property type="evidence" value="ECO:0007669"/>
    <property type="project" value="InterPro"/>
</dbReference>
<dbReference type="InterPro" id="IPR027267">
    <property type="entry name" value="AH/BAR_dom_sf"/>
</dbReference>
<evidence type="ECO:0000256" key="6">
    <source>
        <dbReference type="ARBA" id="ARBA00022490"/>
    </source>
</evidence>
<dbReference type="Gene3D" id="1.20.1270.60">
    <property type="entry name" value="Arfaptin homology (AH) domain/BAR domain"/>
    <property type="match status" value="1"/>
</dbReference>
<dbReference type="SUPFAM" id="SSF64268">
    <property type="entry name" value="PX domain"/>
    <property type="match status" value="1"/>
</dbReference>
<dbReference type="AlphaFoldDB" id="A0AAN7VRT0"/>
<dbReference type="Proteomes" id="UP001329430">
    <property type="component" value="Chromosome 2"/>
</dbReference>
<dbReference type="CDD" id="cd07623">
    <property type="entry name" value="BAR_SNX1_2"/>
    <property type="match status" value="1"/>
</dbReference>
<keyword evidence="9" id="KW-0333">Golgi apparatus</keyword>